<evidence type="ECO:0000256" key="7">
    <source>
        <dbReference type="ARBA" id="ARBA00023136"/>
    </source>
</evidence>
<keyword evidence="9 10" id="KW-0998">Cell outer membrane</keyword>
<comment type="caution">
    <text evidence="14">The sequence shown here is derived from an EMBL/GenBank/DDBJ whole genome shotgun (WGS) entry which is preliminary data.</text>
</comment>
<keyword evidence="4 10" id="KW-0812">Transmembrane</keyword>
<keyword evidence="2 10" id="KW-0813">Transport</keyword>
<evidence type="ECO:0000256" key="9">
    <source>
        <dbReference type="ARBA" id="ARBA00023237"/>
    </source>
</evidence>
<dbReference type="InterPro" id="IPR036942">
    <property type="entry name" value="Beta-barrel_TonB_sf"/>
</dbReference>
<keyword evidence="5" id="KW-0732">Signal</keyword>
<evidence type="ECO:0000256" key="1">
    <source>
        <dbReference type="ARBA" id="ARBA00004571"/>
    </source>
</evidence>
<comment type="subcellular location">
    <subcellularLocation>
        <location evidence="1 10">Cell outer membrane</location>
        <topology evidence="1 10">Multi-pass membrane protein</topology>
    </subcellularLocation>
</comment>
<dbReference type="Pfam" id="PF07715">
    <property type="entry name" value="Plug"/>
    <property type="match status" value="1"/>
</dbReference>
<evidence type="ECO:0000256" key="3">
    <source>
        <dbReference type="ARBA" id="ARBA00022452"/>
    </source>
</evidence>
<keyword evidence="8 14" id="KW-0675">Receptor</keyword>
<dbReference type="PROSITE" id="PS52016">
    <property type="entry name" value="TONB_DEPENDENT_REC_3"/>
    <property type="match status" value="1"/>
</dbReference>
<feature type="domain" description="TonB-dependent receptor-like beta-barrel" evidence="12">
    <location>
        <begin position="162"/>
        <end position="594"/>
    </location>
</feature>
<dbReference type="EMBL" id="JAKLTR010000020">
    <property type="protein sequence ID" value="MCG2617394.1"/>
    <property type="molecule type" value="Genomic_DNA"/>
</dbReference>
<evidence type="ECO:0000256" key="11">
    <source>
        <dbReference type="RuleBase" id="RU003357"/>
    </source>
</evidence>
<evidence type="ECO:0000256" key="6">
    <source>
        <dbReference type="ARBA" id="ARBA00023077"/>
    </source>
</evidence>
<keyword evidence="7 10" id="KW-0472">Membrane</keyword>
<keyword evidence="3 10" id="KW-1134">Transmembrane beta strand</keyword>
<comment type="similarity">
    <text evidence="10 11">Belongs to the TonB-dependent receptor family.</text>
</comment>
<dbReference type="InterPro" id="IPR012910">
    <property type="entry name" value="Plug_dom"/>
</dbReference>
<evidence type="ECO:0000256" key="4">
    <source>
        <dbReference type="ARBA" id="ARBA00022692"/>
    </source>
</evidence>
<proteinExistence type="inferred from homology"/>
<dbReference type="Gene3D" id="2.40.170.20">
    <property type="entry name" value="TonB-dependent receptor, beta-barrel domain"/>
    <property type="match status" value="1"/>
</dbReference>
<gene>
    <name evidence="14" type="ORF">LZZ85_24060</name>
</gene>
<evidence type="ECO:0000256" key="2">
    <source>
        <dbReference type="ARBA" id="ARBA00022448"/>
    </source>
</evidence>
<evidence type="ECO:0000313" key="14">
    <source>
        <dbReference type="EMBL" id="MCG2617394.1"/>
    </source>
</evidence>
<dbReference type="Gene3D" id="2.170.130.10">
    <property type="entry name" value="TonB-dependent receptor, plug domain"/>
    <property type="match status" value="1"/>
</dbReference>
<evidence type="ECO:0000256" key="5">
    <source>
        <dbReference type="ARBA" id="ARBA00022729"/>
    </source>
</evidence>
<dbReference type="SUPFAM" id="SSF56935">
    <property type="entry name" value="Porins"/>
    <property type="match status" value="1"/>
</dbReference>
<keyword evidence="6 11" id="KW-0798">TonB box</keyword>
<evidence type="ECO:0000313" key="15">
    <source>
        <dbReference type="Proteomes" id="UP001165367"/>
    </source>
</evidence>
<evidence type="ECO:0000256" key="8">
    <source>
        <dbReference type="ARBA" id="ARBA00023170"/>
    </source>
</evidence>
<evidence type="ECO:0000259" key="13">
    <source>
        <dbReference type="Pfam" id="PF07715"/>
    </source>
</evidence>
<keyword evidence="15" id="KW-1185">Reference proteome</keyword>
<protein>
    <submittedName>
        <fullName evidence="14">TonB-dependent receptor</fullName>
    </submittedName>
</protein>
<dbReference type="PANTHER" id="PTHR30069">
    <property type="entry name" value="TONB-DEPENDENT OUTER MEMBRANE RECEPTOR"/>
    <property type="match status" value="1"/>
</dbReference>
<sequence>MAQQSELELDPVTITASVQPKPVSQTGRNIITFKGSSFNNLPVHSVDELLRYLPGVEMQMRGPMGSQSDIVLRGGTFQQVLIMLDGVRINDPNTGHFSSYIPIAPAEIERIEVLKGASSAIYGSEAVGGVVHIITKSFAARRKQQKLQLQGQVSGGEYDLFSGNVGGLYQSGNTAISGGFLSNNTDGQLQRGTRGYVHANTASLSANHFINEQWQVAARVAYDNRDFSAQNFYTTFLSDTAREEVRTVWTQLRVSYSGVDHKVNIDAGYKDVKDDYAYNKVSIANASTSRMFQVIATDEWKLSQQTSMVSGVQFINKEISSNDRGDHQVPQGGAFILINHSFLQGFTINPALRLDWNERSGTELIPQISMAYRYNSIRFRGSAGKTIRDADFTERFNNYNKPSVASGRIGNPDLAAERSFSYEAGADYFVGAALKIGATFFQRYHRKLIDYVTTPYADMPRKDNLVAGGTYALAKNIAKVNTTGAELDIQYQRKFQKNSNLYAGAGLVWLNSKSSELTPSFYVSSHARFMSNFFVEYTYHRFLISVNGIYKNRATQDAPAIHAVVEKDYFVFNARAAFYTWEQKMNIFVRVDNITNTRYSDLLGAQMPGRWLTGGVSFAFSR</sequence>
<dbReference type="InterPro" id="IPR037066">
    <property type="entry name" value="Plug_dom_sf"/>
</dbReference>
<feature type="domain" description="TonB-dependent receptor plug" evidence="13">
    <location>
        <begin position="25"/>
        <end position="130"/>
    </location>
</feature>
<reference evidence="14" key="1">
    <citation type="submission" date="2022-01" db="EMBL/GenBank/DDBJ databases">
        <authorList>
            <person name="Jo J.-H."/>
            <person name="Im W.-T."/>
        </authorList>
    </citation>
    <scope>NUCLEOTIDE SEQUENCE</scope>
    <source>
        <strain evidence="14">NA20</strain>
    </source>
</reference>
<dbReference type="InterPro" id="IPR039426">
    <property type="entry name" value="TonB-dep_rcpt-like"/>
</dbReference>
<dbReference type="Proteomes" id="UP001165367">
    <property type="component" value="Unassembled WGS sequence"/>
</dbReference>
<name>A0ABS9KYV1_9BACT</name>
<accession>A0ABS9KYV1</accession>
<dbReference type="PANTHER" id="PTHR30069:SF29">
    <property type="entry name" value="HEMOGLOBIN AND HEMOGLOBIN-HAPTOGLOBIN-BINDING PROTEIN 1-RELATED"/>
    <property type="match status" value="1"/>
</dbReference>
<evidence type="ECO:0000259" key="12">
    <source>
        <dbReference type="Pfam" id="PF00593"/>
    </source>
</evidence>
<organism evidence="14 15">
    <name type="scientific">Terrimonas ginsenosidimutans</name>
    <dbReference type="NCBI Taxonomy" id="2908004"/>
    <lineage>
        <taxon>Bacteria</taxon>
        <taxon>Pseudomonadati</taxon>
        <taxon>Bacteroidota</taxon>
        <taxon>Chitinophagia</taxon>
        <taxon>Chitinophagales</taxon>
        <taxon>Chitinophagaceae</taxon>
        <taxon>Terrimonas</taxon>
    </lineage>
</organism>
<dbReference type="InterPro" id="IPR000531">
    <property type="entry name" value="Beta-barrel_TonB"/>
</dbReference>
<dbReference type="Pfam" id="PF00593">
    <property type="entry name" value="TonB_dep_Rec_b-barrel"/>
    <property type="match status" value="1"/>
</dbReference>
<evidence type="ECO:0000256" key="10">
    <source>
        <dbReference type="PROSITE-ProRule" id="PRU01360"/>
    </source>
</evidence>